<dbReference type="InterPro" id="IPR000571">
    <property type="entry name" value="Znf_CCCH"/>
</dbReference>
<dbReference type="PaxDb" id="30732-ENSOMEP00000021401"/>
<dbReference type="Gene3D" id="3.30.1370.210">
    <property type="match status" value="1"/>
</dbReference>
<dbReference type="Ensembl" id="ENSOMET00000031054.1">
    <property type="protein sequence ID" value="ENSOMEP00000021401.1"/>
    <property type="gene ID" value="ENSOMEG00000023279.1"/>
</dbReference>
<keyword evidence="4 11" id="KW-0863">Zinc-finger</keyword>
<evidence type="ECO:0000256" key="5">
    <source>
        <dbReference type="ARBA" id="ARBA00022833"/>
    </source>
</evidence>
<accession>A0A3B3CUX4</accession>
<keyword evidence="6" id="KW-0811">Translocation</keyword>
<feature type="region of interest" description="Disordered" evidence="12">
    <location>
        <begin position="64"/>
        <end position="99"/>
    </location>
</feature>
<evidence type="ECO:0000256" key="12">
    <source>
        <dbReference type="SAM" id="MobiDB-lite"/>
    </source>
</evidence>
<keyword evidence="6" id="KW-0653">Protein transport</keyword>
<dbReference type="GeneTree" id="ENSGT00390000001338"/>
<dbReference type="Pfam" id="PF00642">
    <property type="entry name" value="zf-CCCH"/>
    <property type="match status" value="1"/>
</dbReference>
<keyword evidence="6" id="KW-0813">Transport</keyword>
<dbReference type="Proteomes" id="UP000261560">
    <property type="component" value="Unplaced"/>
</dbReference>
<dbReference type="InterPro" id="IPR051767">
    <property type="entry name" value="Nucleoporin_NUP42"/>
</dbReference>
<dbReference type="GO" id="GO:0005643">
    <property type="term" value="C:nuclear pore"/>
    <property type="evidence" value="ECO:0007669"/>
    <property type="project" value="UniProtKB-SubCell"/>
</dbReference>
<dbReference type="AlphaFoldDB" id="A0A3B3CUX4"/>
<name>A0A3B3CUX4_ORYME</name>
<keyword evidence="6" id="KW-0509">mRNA transport</keyword>
<feature type="compositionally biased region" description="Basic and acidic residues" evidence="12">
    <location>
        <begin position="80"/>
        <end position="91"/>
    </location>
</feature>
<keyword evidence="15" id="KW-1185">Reference proteome</keyword>
<dbReference type="STRING" id="30732.ENSOMEP00000021401"/>
<comment type="function">
    <text evidence="8">Required for the export of mRNAs containing poly(A) tails from the nucleus into the cytoplasm.</text>
</comment>
<evidence type="ECO:0000256" key="6">
    <source>
        <dbReference type="ARBA" id="ARBA00023132"/>
    </source>
</evidence>
<evidence type="ECO:0000256" key="11">
    <source>
        <dbReference type="PROSITE-ProRule" id="PRU00723"/>
    </source>
</evidence>
<proteinExistence type="predicted"/>
<evidence type="ECO:0000256" key="8">
    <source>
        <dbReference type="ARBA" id="ARBA00037262"/>
    </source>
</evidence>
<evidence type="ECO:0000256" key="10">
    <source>
        <dbReference type="ARBA" id="ARBA00042384"/>
    </source>
</evidence>
<evidence type="ECO:0000259" key="13">
    <source>
        <dbReference type="PROSITE" id="PS50103"/>
    </source>
</evidence>
<keyword evidence="6" id="KW-0906">Nuclear pore complex</keyword>
<evidence type="ECO:0000256" key="1">
    <source>
        <dbReference type="ARBA" id="ARBA00004335"/>
    </source>
</evidence>
<evidence type="ECO:0000313" key="14">
    <source>
        <dbReference type="Ensembl" id="ENSOMEP00000021401.1"/>
    </source>
</evidence>
<dbReference type="SMART" id="SM00356">
    <property type="entry name" value="ZnF_C3H1"/>
    <property type="match status" value="2"/>
</dbReference>
<protein>
    <recommendedName>
        <fullName evidence="9">Nucleoporin NUP42</fullName>
    </recommendedName>
    <alternativeName>
        <fullName evidence="10">Nucleoporin-like protein 2</fullName>
    </alternativeName>
</protein>
<dbReference type="GO" id="GO:0008270">
    <property type="term" value="F:zinc ion binding"/>
    <property type="evidence" value="ECO:0007669"/>
    <property type="project" value="UniProtKB-KW"/>
</dbReference>
<feature type="domain" description="C3H1-type" evidence="13">
    <location>
        <begin position="32"/>
        <end position="60"/>
    </location>
</feature>
<keyword evidence="3 11" id="KW-0479">Metal-binding</keyword>
<dbReference type="InterPro" id="IPR016135">
    <property type="entry name" value="UBQ-conjugating_enzyme/RWD"/>
</dbReference>
<feature type="zinc finger region" description="C3H1-type" evidence="11">
    <location>
        <begin position="32"/>
        <end position="60"/>
    </location>
</feature>
<reference evidence="14" key="1">
    <citation type="submission" date="2025-08" db="UniProtKB">
        <authorList>
            <consortium name="Ensembl"/>
        </authorList>
    </citation>
    <scope>IDENTIFICATION</scope>
</reference>
<evidence type="ECO:0000313" key="15">
    <source>
        <dbReference type="Proteomes" id="UP000261560"/>
    </source>
</evidence>
<keyword evidence="7" id="KW-0539">Nucleus</keyword>
<comment type="subcellular location">
    <subcellularLocation>
        <location evidence="1">Nucleus membrane</location>
        <topology evidence="1">Peripheral membrane protein</topology>
        <orientation evidence="1">Cytoplasmic side</orientation>
    </subcellularLocation>
    <subcellularLocation>
        <location evidence="2">Nucleus</location>
        <location evidence="2">Nuclear pore complex</location>
    </subcellularLocation>
</comment>
<dbReference type="PANTHER" id="PTHR46527:SF1">
    <property type="entry name" value="NUCLEOPORIN NUP42"/>
    <property type="match status" value="1"/>
</dbReference>
<feature type="zinc finger region" description="C3H1-type" evidence="11">
    <location>
        <begin position="97"/>
        <end position="124"/>
    </location>
</feature>
<organism evidence="14 15">
    <name type="scientific">Oryzias melastigma</name>
    <name type="common">Marine medaka</name>
    <dbReference type="NCBI Taxonomy" id="30732"/>
    <lineage>
        <taxon>Eukaryota</taxon>
        <taxon>Metazoa</taxon>
        <taxon>Chordata</taxon>
        <taxon>Craniata</taxon>
        <taxon>Vertebrata</taxon>
        <taxon>Euteleostomi</taxon>
        <taxon>Actinopterygii</taxon>
        <taxon>Neopterygii</taxon>
        <taxon>Teleostei</taxon>
        <taxon>Neoteleostei</taxon>
        <taxon>Acanthomorphata</taxon>
        <taxon>Ovalentaria</taxon>
        <taxon>Atherinomorphae</taxon>
        <taxon>Beloniformes</taxon>
        <taxon>Adrianichthyidae</taxon>
        <taxon>Oryziinae</taxon>
        <taxon>Oryzias</taxon>
    </lineage>
</organism>
<dbReference type="PANTHER" id="PTHR46527">
    <property type="entry name" value="NUCLEOPORIN-LIKE PROTEIN 2"/>
    <property type="match status" value="1"/>
</dbReference>
<evidence type="ECO:0000256" key="4">
    <source>
        <dbReference type="ARBA" id="ARBA00022771"/>
    </source>
</evidence>
<evidence type="ECO:0000256" key="9">
    <source>
        <dbReference type="ARBA" id="ARBA00039886"/>
    </source>
</evidence>
<evidence type="ECO:0000256" key="7">
    <source>
        <dbReference type="ARBA" id="ARBA00023242"/>
    </source>
</evidence>
<evidence type="ECO:0000256" key="2">
    <source>
        <dbReference type="ARBA" id="ARBA00004567"/>
    </source>
</evidence>
<dbReference type="InterPro" id="IPR036855">
    <property type="entry name" value="Znf_CCCH_sf"/>
</dbReference>
<dbReference type="SUPFAM" id="SSF54495">
    <property type="entry name" value="UBC-like"/>
    <property type="match status" value="1"/>
</dbReference>
<keyword evidence="5 11" id="KW-0862">Zinc</keyword>
<dbReference type="GO" id="GO:0031965">
    <property type="term" value="C:nuclear membrane"/>
    <property type="evidence" value="ECO:0007669"/>
    <property type="project" value="UniProtKB-SubCell"/>
</dbReference>
<feature type="region of interest" description="Disordered" evidence="12">
    <location>
        <begin position="1"/>
        <end position="35"/>
    </location>
</feature>
<sequence length="407" mass="46087">QSPNSIHWPRISPISALKMESPAGDTESKPVPQSQPVCRFFSQGRHCNFGKKCKFLHTNDNITASKHVGGAPGQPGGRCLESRGEHEDSQRSRSSVSAPRRPCRYFLSGHCAMEERCRFWHPLQFPPEDVTLGPGNPTKAAPRCPPASIHSGPLEVKLGDMTEEKANQLRDTEIKQLQKRFPKEQLIIQERSDGKVTYYRMTVEATDPDWPFDLKEIDIMVSFPDNYPLEVNTTVFKITHVQDASVEWLQAKHATNQLLGKVELLFRPFLRWLDRSLERLFTEGARQLKKDVDLQKAGLQFIPYQELQQTACEKSGQDYDSAAAHTDEEVYDAEDGEMINQDESLQQEGQCFEEDQQEEASRLVENIKISDPRRGTEVKLLGLSLGENTATVVAQRITVSLQCNRHT</sequence>
<evidence type="ECO:0000256" key="3">
    <source>
        <dbReference type="ARBA" id="ARBA00022723"/>
    </source>
</evidence>
<reference evidence="14" key="2">
    <citation type="submission" date="2025-09" db="UniProtKB">
        <authorList>
            <consortium name="Ensembl"/>
        </authorList>
    </citation>
    <scope>IDENTIFICATION</scope>
</reference>
<dbReference type="PROSITE" id="PS50103">
    <property type="entry name" value="ZF_C3H1"/>
    <property type="match status" value="2"/>
</dbReference>
<feature type="domain" description="C3H1-type" evidence="13">
    <location>
        <begin position="97"/>
        <end position="124"/>
    </location>
</feature>
<dbReference type="SUPFAM" id="SSF90229">
    <property type="entry name" value="CCCH zinc finger"/>
    <property type="match status" value="2"/>
</dbReference>